<dbReference type="AlphaFoldDB" id="A0A6M8AZ14"/>
<keyword evidence="2" id="KW-0472">Membrane</keyword>
<feature type="region of interest" description="Disordered" evidence="1">
    <location>
        <begin position="145"/>
        <end position="171"/>
    </location>
</feature>
<feature type="compositionally biased region" description="Basic and acidic residues" evidence="1">
    <location>
        <begin position="1"/>
        <end position="17"/>
    </location>
</feature>
<evidence type="ECO:0000256" key="2">
    <source>
        <dbReference type="SAM" id="Phobius"/>
    </source>
</evidence>
<name>A0A6M8AZ14_9ACTO</name>
<accession>A0A6M8AZ14</accession>
<gene>
    <name evidence="3" type="ORF">HPC72_01360</name>
</gene>
<dbReference type="KEGG" id="amam:HPC72_01360"/>
<proteinExistence type="predicted"/>
<feature type="region of interest" description="Disordered" evidence="1">
    <location>
        <begin position="1"/>
        <end position="59"/>
    </location>
</feature>
<evidence type="ECO:0000313" key="3">
    <source>
        <dbReference type="EMBL" id="QKD79088.1"/>
    </source>
</evidence>
<keyword evidence="4" id="KW-1185">Reference proteome</keyword>
<dbReference type="Proteomes" id="UP000504752">
    <property type="component" value="Chromosome"/>
</dbReference>
<reference evidence="3 4" key="1">
    <citation type="submission" date="2020-05" db="EMBL/GenBank/DDBJ databases">
        <title>Actinomyces sp. zg-325.</title>
        <authorList>
            <person name="Yang C."/>
        </authorList>
    </citation>
    <scope>NUCLEOTIDE SEQUENCE [LARGE SCALE GENOMIC DNA]</scope>
    <source>
        <strain evidence="4">zg-325</strain>
    </source>
</reference>
<dbReference type="EMBL" id="CP053642">
    <property type="protein sequence ID" value="QKD79088.1"/>
    <property type="molecule type" value="Genomic_DNA"/>
</dbReference>
<sequence>MDPRQLDAEADAPHEDLPASAASGEEAGTGDVAPLPPMDDAAAWADTPSQAPTSFADPVPRAAYPGFPAPSAHSAPSAHMVPTPYQQVFPYQPQPAAEPAPLPQEQWSSQRGLLVVVIILLLVIAAGGGVWYGTTRHGDDAAGASAVAADGAPQGSLAPAQGSQPASVEGSVTMGSTIEACGTAPSLTPTSVTESNGELQVSVRAASSCADGDFLAGSVDRLYVKAPSGQGGADDVVANGRFDFSANPFFIPSSGRTLTLRFGAGHYFRSAGDLSASTISVGAEPDRSAGSSLPAQGVGSGVVSALALPETHPADNALEDAAASSALRWQKTRDKTTVTSTLKGKWTPQLSSKRAGLVAEGKTWDSRATLEEFQATRRGVPTAVLINSDEWPVFDAGGGWWVTLAGVAYDTPEQANAWCDAQGLDRDHCFAKKIDTTGTPDGTTKLR</sequence>
<dbReference type="RefSeq" id="WP_159523734.1">
    <property type="nucleotide sequence ID" value="NZ_CP053642.1"/>
</dbReference>
<organism evidence="3 4">
    <name type="scientific">Actinomyces marmotae</name>
    <dbReference type="NCBI Taxonomy" id="2737173"/>
    <lineage>
        <taxon>Bacteria</taxon>
        <taxon>Bacillati</taxon>
        <taxon>Actinomycetota</taxon>
        <taxon>Actinomycetes</taxon>
        <taxon>Actinomycetales</taxon>
        <taxon>Actinomycetaceae</taxon>
        <taxon>Actinomyces</taxon>
    </lineage>
</organism>
<keyword evidence="2" id="KW-1133">Transmembrane helix</keyword>
<keyword evidence="2" id="KW-0812">Transmembrane</keyword>
<evidence type="ECO:0000256" key="1">
    <source>
        <dbReference type="SAM" id="MobiDB-lite"/>
    </source>
</evidence>
<feature type="transmembrane region" description="Helical" evidence="2">
    <location>
        <begin position="112"/>
        <end position="132"/>
    </location>
</feature>
<evidence type="ECO:0000313" key="4">
    <source>
        <dbReference type="Proteomes" id="UP000504752"/>
    </source>
</evidence>
<protein>
    <submittedName>
        <fullName evidence="3">Uncharacterized protein</fullName>
    </submittedName>
</protein>